<dbReference type="Pfam" id="PF01735">
    <property type="entry name" value="PLA2_B"/>
    <property type="match status" value="1"/>
</dbReference>
<feature type="domain" description="PLA2c" evidence="11">
    <location>
        <begin position="35"/>
        <end position="606"/>
    </location>
</feature>
<gene>
    <name evidence="12" type="ORF">EDD36DRAFT_292294</name>
</gene>
<dbReference type="SMART" id="SM00022">
    <property type="entry name" value="PLAc"/>
    <property type="match status" value="1"/>
</dbReference>
<comment type="catalytic activity">
    <reaction evidence="8 10">
        <text>a 1-acyl-sn-glycero-3-phosphocholine + H2O = sn-glycerol 3-phosphocholine + a fatty acid + H(+)</text>
        <dbReference type="Rhea" id="RHEA:15177"/>
        <dbReference type="ChEBI" id="CHEBI:15377"/>
        <dbReference type="ChEBI" id="CHEBI:15378"/>
        <dbReference type="ChEBI" id="CHEBI:16870"/>
        <dbReference type="ChEBI" id="CHEBI:28868"/>
        <dbReference type="ChEBI" id="CHEBI:58168"/>
        <dbReference type="EC" id="3.1.1.5"/>
    </reaction>
</comment>
<dbReference type="PROSITE" id="PS51210">
    <property type="entry name" value="PLA2C"/>
    <property type="match status" value="1"/>
</dbReference>
<evidence type="ECO:0000256" key="7">
    <source>
        <dbReference type="ARBA" id="ARBA00023180"/>
    </source>
</evidence>
<keyword evidence="6 9" id="KW-0443">Lipid metabolism</keyword>
<evidence type="ECO:0000256" key="3">
    <source>
        <dbReference type="ARBA" id="ARBA00022729"/>
    </source>
</evidence>
<evidence type="ECO:0000259" key="11">
    <source>
        <dbReference type="PROSITE" id="PS51210"/>
    </source>
</evidence>
<dbReference type="EMBL" id="MU404356">
    <property type="protein sequence ID" value="KAI1611557.1"/>
    <property type="molecule type" value="Genomic_DNA"/>
</dbReference>
<organism evidence="12 13">
    <name type="scientific">Exophiala viscosa</name>
    <dbReference type="NCBI Taxonomy" id="2486360"/>
    <lineage>
        <taxon>Eukaryota</taxon>
        <taxon>Fungi</taxon>
        <taxon>Dikarya</taxon>
        <taxon>Ascomycota</taxon>
        <taxon>Pezizomycotina</taxon>
        <taxon>Eurotiomycetes</taxon>
        <taxon>Chaetothyriomycetidae</taxon>
        <taxon>Chaetothyriales</taxon>
        <taxon>Herpotrichiellaceae</taxon>
        <taxon>Exophiala</taxon>
    </lineage>
</organism>
<evidence type="ECO:0000256" key="8">
    <source>
        <dbReference type="ARBA" id="ARBA00049531"/>
    </source>
</evidence>
<dbReference type="SUPFAM" id="SSF52151">
    <property type="entry name" value="FabD/lysophospholipase-like"/>
    <property type="match status" value="1"/>
</dbReference>
<evidence type="ECO:0000256" key="10">
    <source>
        <dbReference type="RuleBase" id="RU362103"/>
    </source>
</evidence>
<evidence type="ECO:0000256" key="4">
    <source>
        <dbReference type="ARBA" id="ARBA00022801"/>
    </source>
</evidence>
<dbReference type="EC" id="3.1.1.5" evidence="2 10"/>
<keyword evidence="5 9" id="KW-0442">Lipid degradation</keyword>
<keyword evidence="13" id="KW-1185">Reference proteome</keyword>
<dbReference type="GO" id="GO:0004623">
    <property type="term" value="F:phospholipase A2 activity"/>
    <property type="evidence" value="ECO:0007669"/>
    <property type="project" value="TreeGrafter"/>
</dbReference>
<dbReference type="Proteomes" id="UP001203852">
    <property type="component" value="Unassembled WGS sequence"/>
</dbReference>
<keyword evidence="3 10" id="KW-0732">Signal</keyword>
<dbReference type="PANTHER" id="PTHR10728">
    <property type="entry name" value="CYTOSOLIC PHOSPHOLIPASE A2"/>
    <property type="match status" value="1"/>
</dbReference>
<dbReference type="Gene3D" id="3.40.1090.10">
    <property type="entry name" value="Cytosolic phospholipase A2 catalytic domain"/>
    <property type="match status" value="1"/>
</dbReference>
<dbReference type="GO" id="GO:0046475">
    <property type="term" value="P:glycerophospholipid catabolic process"/>
    <property type="evidence" value="ECO:0007669"/>
    <property type="project" value="TreeGrafter"/>
</dbReference>
<feature type="chain" id="PRO_5042669168" description="Lysophospholipase" evidence="10">
    <location>
        <begin position="24"/>
        <end position="636"/>
    </location>
</feature>
<reference evidence="12" key="1">
    <citation type="journal article" date="2022" name="bioRxiv">
        <title>Deciphering the potential niche of two novel black yeast fungi from a biological soil crust based on their genomes, phenotypes, and melanin regulation.</title>
        <authorList>
            <consortium name="DOE Joint Genome Institute"/>
            <person name="Carr E.C."/>
            <person name="Barton Q."/>
            <person name="Grambo S."/>
            <person name="Sullivan M."/>
            <person name="Renfro C.M."/>
            <person name="Kuo A."/>
            <person name="Pangilinan J."/>
            <person name="Lipzen A."/>
            <person name="Keymanesh K."/>
            <person name="Savage E."/>
            <person name="Barry K."/>
            <person name="Grigoriev I.V."/>
            <person name="Riekhof W.R."/>
            <person name="Harris S.S."/>
        </authorList>
    </citation>
    <scope>NUCLEOTIDE SEQUENCE</scope>
    <source>
        <strain evidence="12">JF 03-4F</strain>
    </source>
</reference>
<dbReference type="AlphaFoldDB" id="A0AAN6IBB3"/>
<dbReference type="InterPro" id="IPR002642">
    <property type="entry name" value="LysoPLipase_cat_dom"/>
</dbReference>
<evidence type="ECO:0000256" key="6">
    <source>
        <dbReference type="ARBA" id="ARBA00023098"/>
    </source>
</evidence>
<sequence>MVKMYPFLRNTLVVTAMVVASSAYSFDSYAPLYTECPPNQQWVRPPAGLSAQETSWVQGRKGVVLDAFSSYLDRLNITGLNVTRLRTAMQKNNNSGAPLIGMAISGGGYSSSLTGTGIIRAFDSRFPDAIDQRTGGLLQSMTYFVALSGGSWPPMSLATYNFPTVNDMVADWHTSIDRLFNPLGNTTYAENSTKIFEDLYAKSKAGFNISISDYLGRAFANEFVPPPHGGINVTLSGVQNLRNWRNYSMPMPMFQAARLTDDDIEFYGFKVPYANASLFEMTPFEFGSWIGTDGSATGFTPMEYLGTKIHNGQVSNHSACVVGYDRASYILGLAASAWNYYTIESESNGTLAPFPKRSLPANENTRQFKKRADFPTATVDAIYAAFQQYFGLNKTKAASPTIPNPFSGMPGMSGGVEPAGLTLADGSEAGQSIPFWPLIQPARNVDFIISWDDDGDTIPYEWNNGTNIYNTYIQARRHGLPFPEVPPPSTFIKRNYTQKPVLFGCDTQYTTTNSTASPIVLYMTNAPYSAYTNYTWFTSTFSDVQMNEILVNSWDLVTQGNSTLDSDWVQCLGCAAVDRTSAKLGIPRVAQCEKCMQKYCWDGTYEAEGDIPIVDPVMAVYPNVSYAEWNATHGWS</sequence>
<evidence type="ECO:0000256" key="2">
    <source>
        <dbReference type="ARBA" id="ARBA00013274"/>
    </source>
</evidence>
<comment type="caution">
    <text evidence="12">The sequence shown here is derived from an EMBL/GenBank/DDBJ whole genome shotgun (WGS) entry which is preliminary data.</text>
</comment>
<name>A0AAN6IBB3_9EURO</name>
<keyword evidence="4 9" id="KW-0378">Hydrolase</keyword>
<evidence type="ECO:0000256" key="5">
    <source>
        <dbReference type="ARBA" id="ARBA00022963"/>
    </source>
</evidence>
<dbReference type="GO" id="GO:0005829">
    <property type="term" value="C:cytosol"/>
    <property type="evidence" value="ECO:0007669"/>
    <property type="project" value="TreeGrafter"/>
</dbReference>
<accession>A0AAN6IBB3</accession>
<feature type="signal peptide" evidence="10">
    <location>
        <begin position="1"/>
        <end position="23"/>
    </location>
</feature>
<protein>
    <recommendedName>
        <fullName evidence="2 10">Lysophospholipase</fullName>
        <ecNumber evidence="2 10">3.1.1.5</ecNumber>
    </recommendedName>
</protein>
<keyword evidence="7" id="KW-0325">Glycoprotein</keyword>
<proteinExistence type="inferred from homology"/>
<dbReference type="InterPro" id="IPR016035">
    <property type="entry name" value="Acyl_Trfase/lysoPLipase"/>
</dbReference>
<evidence type="ECO:0000313" key="12">
    <source>
        <dbReference type="EMBL" id="KAI1611557.1"/>
    </source>
</evidence>
<evidence type="ECO:0000313" key="13">
    <source>
        <dbReference type="Proteomes" id="UP001203852"/>
    </source>
</evidence>
<comment type="similarity">
    <text evidence="1 10">Belongs to the lysophospholipase family.</text>
</comment>
<dbReference type="GO" id="GO:0004622">
    <property type="term" value="F:phosphatidylcholine lysophospholipase activity"/>
    <property type="evidence" value="ECO:0007669"/>
    <property type="project" value="UniProtKB-EC"/>
</dbReference>
<dbReference type="PANTHER" id="PTHR10728:SF33">
    <property type="entry name" value="LYSOPHOSPHOLIPASE 1-RELATED"/>
    <property type="match status" value="1"/>
</dbReference>
<evidence type="ECO:0000256" key="9">
    <source>
        <dbReference type="PROSITE-ProRule" id="PRU00555"/>
    </source>
</evidence>
<evidence type="ECO:0000256" key="1">
    <source>
        <dbReference type="ARBA" id="ARBA00008780"/>
    </source>
</evidence>